<dbReference type="Proteomes" id="UP000676717">
    <property type="component" value="Segment"/>
</dbReference>
<dbReference type="EMBL" id="MW546071">
    <property type="protein sequence ID" value="QVD57709.1"/>
    <property type="molecule type" value="Genomic_DNA"/>
</dbReference>
<evidence type="ECO:0000313" key="2">
    <source>
        <dbReference type="Proteomes" id="UP000676717"/>
    </source>
</evidence>
<proteinExistence type="predicted"/>
<accession>A0A8E5KAW4</accession>
<protein>
    <submittedName>
        <fullName evidence="1">Uncharacterized protein</fullName>
    </submittedName>
</protein>
<organism evidence="1 2">
    <name type="scientific">Staphylococcus phage PM56</name>
    <dbReference type="NCBI Taxonomy" id="2834980"/>
    <lineage>
        <taxon>Viruses</taxon>
        <taxon>Duplodnaviria</taxon>
        <taxon>Heunggongvirae</taxon>
        <taxon>Uroviricota</taxon>
        <taxon>Caudoviricetes</taxon>
        <taxon>Herelleviridae</taxon>
        <taxon>Twortvirinae</taxon>
        <taxon>Silviavirus</taxon>
        <taxon>Silviavirus remus</taxon>
    </lineage>
</organism>
<reference evidence="1" key="1">
    <citation type="journal article" date="2021" name="Pharmaceuticals (Basel)">
        <title>epsilon(2)-Phages Are Naturally Bred and Have a Vastly Improved Host Range in Staphylococcus aureus over Wild Type Phages.</title>
        <authorList>
            <person name="Saez Moreno D."/>
            <person name="Visram Z."/>
            <person name="Mutti M."/>
            <person name="Restrepo-Cordoba M."/>
            <person name="Hartmann S."/>
            <person name="Kremers A.I."/>
            <person name="Tisakova L."/>
            <person name="Schertler S."/>
            <person name="Wittmann J."/>
            <person name="Kalali B."/>
            <person name="Monecke S."/>
            <person name="Ehricht R."/>
            <person name="Resch G."/>
            <person name="Corsini L."/>
        </authorList>
    </citation>
    <scope>NUCLEOTIDE SEQUENCE</scope>
</reference>
<sequence>MKDLTCFLYVILLVYYTTERDNIMSKKLKVYNKEEQLILTSDEVTGSSVKVTLTDLKPNTTYNKGDFKVSWLVDGQESNKTDVPSFKTLESEKEAVAQPVIVNTLDMGTDGYTISNEPPKNTNKIWLKSE</sequence>
<name>A0A8E5KAW4_9CAUD</name>
<gene>
    <name evidence="1" type="ORF">PM56_164</name>
</gene>
<evidence type="ECO:0000313" key="1">
    <source>
        <dbReference type="EMBL" id="QVD57709.1"/>
    </source>
</evidence>